<dbReference type="KEGG" id="vg:77924393"/>
<evidence type="ECO:0000313" key="3">
    <source>
        <dbReference type="Proteomes" id="UP000423482"/>
    </source>
</evidence>
<feature type="domain" description="DUF7352" evidence="1">
    <location>
        <begin position="1"/>
        <end position="95"/>
    </location>
</feature>
<keyword evidence="3" id="KW-1185">Reference proteome</keyword>
<reference evidence="2 3" key="1">
    <citation type="submission" date="2019-04" db="EMBL/GenBank/DDBJ databases">
        <authorList>
            <person name="Pope W.H."/>
            <person name="Garlena R.A."/>
            <person name="Russell D.A."/>
            <person name="Jacobs-Sera D."/>
            <person name="Hatfull G.F."/>
        </authorList>
    </citation>
    <scope>NUCLEOTIDE SEQUENCE [LARGE SCALE GENOMIC DNA]</scope>
</reference>
<accession>A0A650EZD0</accession>
<evidence type="ECO:0000259" key="1">
    <source>
        <dbReference type="Pfam" id="PF24043"/>
    </source>
</evidence>
<gene>
    <name evidence="2" type="primary">25</name>
    <name evidence="2" type="ORF">SEA_FORZA_25</name>
</gene>
<dbReference type="Pfam" id="PF24043">
    <property type="entry name" value="DUF7352"/>
    <property type="match status" value="1"/>
</dbReference>
<dbReference type="RefSeq" id="YP_010648905.1">
    <property type="nucleotide sequence ID" value="NC_070763.1"/>
</dbReference>
<dbReference type="InterPro" id="IPR055776">
    <property type="entry name" value="DUF7352"/>
</dbReference>
<protein>
    <recommendedName>
        <fullName evidence="1">DUF7352 domain-containing protein</fullName>
    </recommendedName>
</protein>
<name>A0A650EZD0_9CAUD</name>
<dbReference type="GeneID" id="77924393"/>
<evidence type="ECO:0000313" key="2">
    <source>
        <dbReference type="EMBL" id="QGT55018.1"/>
    </source>
</evidence>
<sequence length="106" mass="11822">MITIWKYTVPVTDSTGFIVKDAKLICVLSAALTPNTDPRKHEIDIWVVVDRSQITEPLTVPIEIRGTGNPLFEVGDFIGTVRDGDFLVWHVFTGADFKGWKVANYG</sequence>
<proteinExistence type="predicted"/>
<dbReference type="Proteomes" id="UP000423482">
    <property type="component" value="Segment"/>
</dbReference>
<dbReference type="EMBL" id="MK814760">
    <property type="protein sequence ID" value="QGT55018.1"/>
    <property type="molecule type" value="Genomic_DNA"/>
</dbReference>
<organism evidence="2 3">
    <name type="scientific">Gordonia phage Forza</name>
    <dbReference type="NCBI Taxonomy" id="2571247"/>
    <lineage>
        <taxon>Viruses</taxon>
        <taxon>Duplodnaviria</taxon>
        <taxon>Heunggongvirae</taxon>
        <taxon>Uroviricota</taxon>
        <taxon>Caudoviricetes</taxon>
        <taxon>Forzavirus</taxon>
        <taxon>Forzavirus forza</taxon>
    </lineage>
</organism>